<reference evidence="3" key="1">
    <citation type="submission" date="2017-09" db="EMBL/GenBank/DDBJ databases">
        <title>Depth-based differentiation of microbial function through sediment-hosted aquifers and enrichment of novel symbionts in the deep terrestrial subsurface.</title>
        <authorList>
            <person name="Probst A.J."/>
            <person name="Ladd B."/>
            <person name="Jarett J.K."/>
            <person name="Geller-Mcgrath D.E."/>
            <person name="Sieber C.M.K."/>
            <person name="Emerson J.B."/>
            <person name="Anantharaman K."/>
            <person name="Thomas B.C."/>
            <person name="Malmstrom R."/>
            <person name="Stieglmeier M."/>
            <person name="Klingl A."/>
            <person name="Woyke T."/>
            <person name="Ryan C.M."/>
            <person name="Banfield J.F."/>
        </authorList>
    </citation>
    <scope>NUCLEOTIDE SEQUENCE [LARGE SCALE GENOMIC DNA]</scope>
</reference>
<comment type="caution">
    <text evidence="2">The sequence shown here is derived from an EMBL/GenBank/DDBJ whole genome shotgun (WGS) entry which is preliminary data.</text>
</comment>
<dbReference type="AlphaFoldDB" id="A0A2H0W566"/>
<evidence type="ECO:0000259" key="1">
    <source>
        <dbReference type="Pfam" id="PF22751"/>
    </source>
</evidence>
<dbReference type="Proteomes" id="UP000229056">
    <property type="component" value="Unassembled WGS sequence"/>
</dbReference>
<dbReference type="InterPro" id="IPR054495">
    <property type="entry name" value="DUF488-N3a"/>
</dbReference>
<name>A0A2H0W566_9BACT</name>
<sequence>MYHAGSTLKPFNLRRCAYMSLQTLPIKQPRSIIDGLRISVMSRHTLSDGKTLDPEITNNLFDIHLPELGPPPKLVGGYYRREVSWSEFVVKYLEYIRQEEVIIILWDLILLSQEINVTLLCIENSPQFCHRRLLAQECQRLSSQVDVNIL</sequence>
<evidence type="ECO:0000313" key="2">
    <source>
        <dbReference type="EMBL" id="PIS06475.1"/>
    </source>
</evidence>
<protein>
    <recommendedName>
        <fullName evidence="1">DUF488 domain-containing protein</fullName>
    </recommendedName>
</protein>
<gene>
    <name evidence="2" type="ORF">COT80_00870</name>
</gene>
<feature type="domain" description="DUF488" evidence="1">
    <location>
        <begin position="23"/>
        <end position="136"/>
    </location>
</feature>
<organism evidence="2 3">
    <name type="scientific">Candidatus Buchananbacteria bacterium CG10_big_fil_rev_8_21_14_0_10_33_19</name>
    <dbReference type="NCBI Taxonomy" id="1974525"/>
    <lineage>
        <taxon>Bacteria</taxon>
        <taxon>Candidatus Buchananiibacteriota</taxon>
    </lineage>
</organism>
<proteinExistence type="predicted"/>
<dbReference type="EMBL" id="PEZY01000004">
    <property type="protein sequence ID" value="PIS06475.1"/>
    <property type="molecule type" value="Genomic_DNA"/>
</dbReference>
<evidence type="ECO:0000313" key="3">
    <source>
        <dbReference type="Proteomes" id="UP000229056"/>
    </source>
</evidence>
<accession>A0A2H0W566</accession>
<dbReference type="Pfam" id="PF22751">
    <property type="entry name" value="DUF488-N3a"/>
    <property type="match status" value="1"/>
</dbReference>